<evidence type="ECO:0000313" key="4">
    <source>
        <dbReference type="Proteomes" id="UP000315750"/>
    </source>
</evidence>
<dbReference type="AlphaFoldDB" id="A0A518AQS1"/>
<dbReference type="Proteomes" id="UP000315750">
    <property type="component" value="Chromosome"/>
</dbReference>
<proteinExistence type="predicted"/>
<reference evidence="3 4" key="1">
    <citation type="submission" date="2019-02" db="EMBL/GenBank/DDBJ databases">
        <title>Deep-cultivation of Planctomycetes and their phenomic and genomic characterization uncovers novel biology.</title>
        <authorList>
            <person name="Wiegand S."/>
            <person name="Jogler M."/>
            <person name="Boedeker C."/>
            <person name="Pinto D."/>
            <person name="Vollmers J."/>
            <person name="Rivas-Marin E."/>
            <person name="Kohn T."/>
            <person name="Peeters S.H."/>
            <person name="Heuer A."/>
            <person name="Rast P."/>
            <person name="Oberbeckmann S."/>
            <person name="Bunk B."/>
            <person name="Jeske O."/>
            <person name="Meyerdierks A."/>
            <person name="Storesund J.E."/>
            <person name="Kallscheuer N."/>
            <person name="Luecker S."/>
            <person name="Lage O.M."/>
            <person name="Pohl T."/>
            <person name="Merkel B.J."/>
            <person name="Hornburger P."/>
            <person name="Mueller R.-W."/>
            <person name="Bruemmer F."/>
            <person name="Labrenz M."/>
            <person name="Spormann A.M."/>
            <person name="Op den Camp H."/>
            <person name="Overmann J."/>
            <person name="Amann R."/>
            <person name="Jetten M.S.M."/>
            <person name="Mascher T."/>
            <person name="Medema M.H."/>
            <person name="Devos D.P."/>
            <person name="Kaster A.-K."/>
            <person name="Ovreas L."/>
            <person name="Rohde M."/>
            <person name="Galperin M.Y."/>
            <person name="Jogler C."/>
        </authorList>
    </citation>
    <scope>NUCLEOTIDE SEQUENCE [LARGE SCALE GENOMIC DNA]</scope>
    <source>
        <strain evidence="3 4">Pan181</strain>
    </source>
</reference>
<organism evidence="3 4">
    <name type="scientific">Aeoliella mucimassa</name>
    <dbReference type="NCBI Taxonomy" id="2527972"/>
    <lineage>
        <taxon>Bacteria</taxon>
        <taxon>Pseudomonadati</taxon>
        <taxon>Planctomycetota</taxon>
        <taxon>Planctomycetia</taxon>
        <taxon>Pirellulales</taxon>
        <taxon>Lacipirellulaceae</taxon>
        <taxon>Aeoliella</taxon>
    </lineage>
</organism>
<protein>
    <submittedName>
        <fullName evidence="3">Uncharacterized protein</fullName>
    </submittedName>
</protein>
<evidence type="ECO:0000256" key="1">
    <source>
        <dbReference type="SAM" id="MobiDB-lite"/>
    </source>
</evidence>
<sequence>MSDRLPNPYQSPEAASSDAAESDESRRPARLWLIYLNPLGLILTAGWGFSVLWLLGQYQTMSWIPLLPTIAWYAFGWVAACYQLIWAVALLFDRPKEPWPHHLLSVLLACGCYVAMLVLGLVALTPVG</sequence>
<keyword evidence="2" id="KW-1133">Transmembrane helix</keyword>
<feature type="transmembrane region" description="Helical" evidence="2">
    <location>
        <begin position="70"/>
        <end position="92"/>
    </location>
</feature>
<keyword evidence="2" id="KW-0472">Membrane</keyword>
<feature type="region of interest" description="Disordered" evidence="1">
    <location>
        <begin position="1"/>
        <end position="24"/>
    </location>
</feature>
<dbReference type="EMBL" id="CP036278">
    <property type="protein sequence ID" value="QDU57067.1"/>
    <property type="molecule type" value="Genomic_DNA"/>
</dbReference>
<feature type="transmembrane region" description="Helical" evidence="2">
    <location>
        <begin position="104"/>
        <end position="124"/>
    </location>
</feature>
<name>A0A518AQS1_9BACT</name>
<feature type="transmembrane region" description="Helical" evidence="2">
    <location>
        <begin position="32"/>
        <end position="55"/>
    </location>
</feature>
<dbReference type="RefSeq" id="WP_145247975.1">
    <property type="nucleotide sequence ID" value="NZ_CP036278.1"/>
</dbReference>
<keyword evidence="4" id="KW-1185">Reference proteome</keyword>
<gene>
    <name evidence="3" type="ORF">Pan181_32810</name>
</gene>
<accession>A0A518AQS1</accession>
<dbReference type="KEGG" id="amuc:Pan181_32810"/>
<evidence type="ECO:0000256" key="2">
    <source>
        <dbReference type="SAM" id="Phobius"/>
    </source>
</evidence>
<keyword evidence="2" id="KW-0812">Transmembrane</keyword>
<evidence type="ECO:0000313" key="3">
    <source>
        <dbReference type="EMBL" id="QDU57067.1"/>
    </source>
</evidence>